<reference evidence="2 3" key="1">
    <citation type="submission" date="2022-06" db="EMBL/GenBank/DDBJ databases">
        <title>Sequencing the genomes of 1000 actinobacteria strains.</title>
        <authorList>
            <person name="Klenk H.-P."/>
        </authorList>
    </citation>
    <scope>NUCLEOTIDE SEQUENCE [LARGE SCALE GENOMIC DNA]</scope>
    <source>
        <strain evidence="2 3">DSM 44170</strain>
    </source>
</reference>
<dbReference type="RefSeq" id="WP_253774820.1">
    <property type="nucleotide sequence ID" value="NZ_BAAAVE010000021.1"/>
</dbReference>
<keyword evidence="1" id="KW-0472">Membrane</keyword>
<protein>
    <submittedName>
        <fullName evidence="2">Uncharacterized protein</fullName>
    </submittedName>
</protein>
<dbReference type="Proteomes" id="UP001320766">
    <property type="component" value="Unassembled WGS sequence"/>
</dbReference>
<feature type="transmembrane region" description="Helical" evidence="1">
    <location>
        <begin position="20"/>
        <end position="41"/>
    </location>
</feature>
<evidence type="ECO:0000313" key="3">
    <source>
        <dbReference type="Proteomes" id="UP001320766"/>
    </source>
</evidence>
<keyword evidence="1" id="KW-0812">Transmembrane</keyword>
<comment type="caution">
    <text evidence="2">The sequence shown here is derived from an EMBL/GenBank/DDBJ whole genome shotgun (WGS) entry which is preliminary data.</text>
</comment>
<keyword evidence="1" id="KW-1133">Transmembrane helix</keyword>
<accession>A0ABT1K7C1</accession>
<dbReference type="EMBL" id="JAMZEC010000001">
    <property type="protein sequence ID" value="MCP2349886.1"/>
    <property type="molecule type" value="Genomic_DNA"/>
</dbReference>
<keyword evidence="3" id="KW-1185">Reference proteome</keyword>
<evidence type="ECO:0000256" key="1">
    <source>
        <dbReference type="SAM" id="Phobius"/>
    </source>
</evidence>
<proteinExistence type="predicted"/>
<gene>
    <name evidence="2" type="ORF">HD595_006008</name>
</gene>
<name>A0ABT1K7C1_9ACTN</name>
<evidence type="ECO:0000313" key="2">
    <source>
        <dbReference type="EMBL" id="MCP2349886.1"/>
    </source>
</evidence>
<sequence>MSNRNGPDFVMLLERHSPLVAISVAIKVALVAVCIFPLLAGCGSWLQKPIRVEEGALSEVLSVGRVVARTTEDPVYNNTVQIDDVLVMDVDASSFEVGMDVARRRLEQHGWAFSEKVATRTLMNSTRWKDTSLTIEPFRKGTSYAGSWQEYIAHKVHVEPNDQNGYLLVVVSRSHS</sequence>
<organism evidence="2 3">
    <name type="scientific">Nonomuraea roseoviolacea subsp. carminata</name>
    <dbReference type="NCBI Taxonomy" id="160689"/>
    <lineage>
        <taxon>Bacteria</taxon>
        <taxon>Bacillati</taxon>
        <taxon>Actinomycetota</taxon>
        <taxon>Actinomycetes</taxon>
        <taxon>Streptosporangiales</taxon>
        <taxon>Streptosporangiaceae</taxon>
        <taxon>Nonomuraea</taxon>
    </lineage>
</organism>